<dbReference type="GO" id="GO:0004527">
    <property type="term" value="F:exonuclease activity"/>
    <property type="evidence" value="ECO:0007669"/>
    <property type="project" value="UniProtKB-KW"/>
</dbReference>
<evidence type="ECO:0000256" key="1">
    <source>
        <dbReference type="ARBA" id="ARBA00022722"/>
    </source>
</evidence>
<dbReference type="PANTHER" id="PTHR30231:SF4">
    <property type="entry name" value="PROTEIN NEN2"/>
    <property type="match status" value="1"/>
</dbReference>
<proteinExistence type="predicted"/>
<evidence type="ECO:0000313" key="5">
    <source>
        <dbReference type="EMBL" id="MEL0614071.1"/>
    </source>
</evidence>
<accession>A0ABU9G6H2</accession>
<dbReference type="Proteomes" id="UP001379949">
    <property type="component" value="Unassembled WGS sequence"/>
</dbReference>
<dbReference type="SMART" id="SM00479">
    <property type="entry name" value="EXOIII"/>
    <property type="match status" value="1"/>
</dbReference>
<comment type="caution">
    <text evidence="5">The sequence shown here is derived from an EMBL/GenBank/DDBJ whole genome shotgun (WGS) entry which is preliminary data.</text>
</comment>
<evidence type="ECO:0000259" key="4">
    <source>
        <dbReference type="SMART" id="SM00479"/>
    </source>
</evidence>
<dbReference type="EMBL" id="JBAKAR010000011">
    <property type="protein sequence ID" value="MEL0614071.1"/>
    <property type="molecule type" value="Genomic_DNA"/>
</dbReference>
<reference evidence="5 6" key="1">
    <citation type="submission" date="2024-02" db="EMBL/GenBank/DDBJ databases">
        <title>Bacteria isolated from the canopy kelp, Nereocystis luetkeana.</title>
        <authorList>
            <person name="Pfister C.A."/>
            <person name="Younker I.T."/>
            <person name="Light S.H."/>
        </authorList>
    </citation>
    <scope>NUCLEOTIDE SEQUENCE [LARGE SCALE GENOMIC DNA]</scope>
    <source>
        <strain evidence="5 6">TI.4.07</strain>
    </source>
</reference>
<name>A0ABU9G6H2_9GAMM</name>
<keyword evidence="1" id="KW-0540">Nuclease</keyword>
<keyword evidence="3 5" id="KW-0269">Exonuclease</keyword>
<keyword evidence="2" id="KW-0378">Hydrolase</keyword>
<dbReference type="RefSeq" id="WP_341567629.1">
    <property type="nucleotide sequence ID" value="NZ_JBAKAR010000011.1"/>
</dbReference>
<sequence>MSEKRPWQEWEYLVLDIETSGLDAKRDHIVSIGWVLIKQGQIQLDSAQHLLLDGAQVDASVGIHLITDGDLEDRGRREESVIRYLRLLLRDKVLVMHHSPLELGFLKKWWRQLKQPSLSISWLDTLAIERTKAVRSSQPIQEGGFRLAPCRMRYGLPEYQGHDALTDALATAELLLAQVAYQGKGCRLHDLLQMGGGHVILGSKQTLKR</sequence>
<dbReference type="PANTHER" id="PTHR30231">
    <property type="entry name" value="DNA POLYMERASE III SUBUNIT EPSILON"/>
    <property type="match status" value="1"/>
</dbReference>
<evidence type="ECO:0000256" key="3">
    <source>
        <dbReference type="ARBA" id="ARBA00022839"/>
    </source>
</evidence>
<dbReference type="Gene3D" id="3.30.420.10">
    <property type="entry name" value="Ribonuclease H-like superfamily/Ribonuclease H"/>
    <property type="match status" value="1"/>
</dbReference>
<organism evidence="5 6">
    <name type="scientific">Marinomonas arenicola</name>
    <dbReference type="NCBI Taxonomy" id="569601"/>
    <lineage>
        <taxon>Bacteria</taxon>
        <taxon>Pseudomonadati</taxon>
        <taxon>Pseudomonadota</taxon>
        <taxon>Gammaproteobacteria</taxon>
        <taxon>Oceanospirillales</taxon>
        <taxon>Oceanospirillaceae</taxon>
        <taxon>Marinomonas</taxon>
    </lineage>
</organism>
<dbReference type="SUPFAM" id="SSF53098">
    <property type="entry name" value="Ribonuclease H-like"/>
    <property type="match status" value="1"/>
</dbReference>
<dbReference type="Pfam" id="PF00929">
    <property type="entry name" value="RNase_T"/>
    <property type="match status" value="1"/>
</dbReference>
<evidence type="ECO:0000256" key="2">
    <source>
        <dbReference type="ARBA" id="ARBA00022801"/>
    </source>
</evidence>
<protein>
    <submittedName>
        <fullName evidence="5">3'-5' exonuclease</fullName>
    </submittedName>
</protein>
<dbReference type="CDD" id="cd06127">
    <property type="entry name" value="DEDDh"/>
    <property type="match status" value="1"/>
</dbReference>
<evidence type="ECO:0000313" key="6">
    <source>
        <dbReference type="Proteomes" id="UP001379949"/>
    </source>
</evidence>
<dbReference type="InterPro" id="IPR013520">
    <property type="entry name" value="Ribonucl_H"/>
</dbReference>
<dbReference type="InterPro" id="IPR036397">
    <property type="entry name" value="RNaseH_sf"/>
</dbReference>
<feature type="domain" description="Exonuclease" evidence="4">
    <location>
        <begin position="11"/>
        <end position="184"/>
    </location>
</feature>
<gene>
    <name evidence="5" type="ORF">V6242_13030</name>
</gene>
<keyword evidence="6" id="KW-1185">Reference proteome</keyword>
<dbReference type="InterPro" id="IPR012337">
    <property type="entry name" value="RNaseH-like_sf"/>
</dbReference>